<dbReference type="Proteomes" id="UP000647587">
    <property type="component" value="Unassembled WGS sequence"/>
</dbReference>
<protein>
    <submittedName>
        <fullName evidence="1">Uncharacterized protein</fullName>
    </submittedName>
</protein>
<keyword evidence="2" id="KW-1185">Reference proteome</keyword>
<dbReference type="EMBL" id="BMPP01000009">
    <property type="protein sequence ID" value="GGK29750.1"/>
    <property type="molecule type" value="Genomic_DNA"/>
</dbReference>
<evidence type="ECO:0000313" key="2">
    <source>
        <dbReference type="Proteomes" id="UP000647587"/>
    </source>
</evidence>
<evidence type="ECO:0000313" key="1">
    <source>
        <dbReference type="EMBL" id="GGK29750.1"/>
    </source>
</evidence>
<comment type="caution">
    <text evidence="1">The sequence shown here is derived from an EMBL/GenBank/DDBJ whole genome shotgun (WGS) entry which is preliminary data.</text>
</comment>
<organism evidence="1 2">
    <name type="scientific">Deinococcus malanensis</name>
    <dbReference type="NCBI Taxonomy" id="1706855"/>
    <lineage>
        <taxon>Bacteria</taxon>
        <taxon>Thermotogati</taxon>
        <taxon>Deinococcota</taxon>
        <taxon>Deinococci</taxon>
        <taxon>Deinococcales</taxon>
        <taxon>Deinococcaceae</taxon>
        <taxon>Deinococcus</taxon>
    </lineage>
</organism>
<accession>A0ABQ2F002</accession>
<proteinExistence type="predicted"/>
<name>A0ABQ2F002_9DEIO</name>
<sequence length="211" mass="23717">MHHIHPRQGLSVSPSSNLLAWTAQAHQLKVEEYPHLVRYIATYGRLPSFAERWGRVDLISPHGWASRLLQAVDGDLASLQGVTVHFPEATMNRLPEVPPAWVVQCMRGYLHHLGPSLGRLQAEYGANGKGWHAHGVVHVDDVVKLRREVFVYRSRPIKNLSQYKKLLRYASKGIKKNAPVPVKQAYAEYMLSLMTAMEVSRLPALGITFGV</sequence>
<gene>
    <name evidence="1" type="ORF">GCM10008955_24480</name>
</gene>
<reference evidence="2" key="1">
    <citation type="journal article" date="2019" name="Int. J. Syst. Evol. Microbiol.">
        <title>The Global Catalogue of Microorganisms (GCM) 10K type strain sequencing project: providing services to taxonomists for standard genome sequencing and annotation.</title>
        <authorList>
            <consortium name="The Broad Institute Genomics Platform"/>
            <consortium name="The Broad Institute Genome Sequencing Center for Infectious Disease"/>
            <person name="Wu L."/>
            <person name="Ma J."/>
        </authorList>
    </citation>
    <scope>NUCLEOTIDE SEQUENCE [LARGE SCALE GENOMIC DNA]</scope>
    <source>
        <strain evidence="2">JCM 30331</strain>
    </source>
</reference>
<dbReference type="RefSeq" id="WP_189008913.1">
    <property type="nucleotide sequence ID" value="NZ_BMPP01000009.1"/>
</dbReference>